<reference evidence="2" key="1">
    <citation type="submission" date="2023-03" db="EMBL/GenBank/DDBJ databases">
        <title>Amycolatopsis taiwanensis NBRC 103393.</title>
        <authorList>
            <person name="Ichikawa N."/>
            <person name="Sato H."/>
            <person name="Tonouchi N."/>
        </authorList>
    </citation>
    <scope>NUCLEOTIDE SEQUENCE</scope>
    <source>
        <strain evidence="2">NBRC 103393</strain>
    </source>
</reference>
<evidence type="ECO:0000313" key="2">
    <source>
        <dbReference type="EMBL" id="GLY70750.1"/>
    </source>
</evidence>
<name>A0A9W6RB64_9PSEU</name>
<dbReference type="NCBIfam" id="TIGR03083">
    <property type="entry name" value="maleylpyruvate isomerase family mycothiol-dependent enzyme"/>
    <property type="match status" value="1"/>
</dbReference>
<comment type="caution">
    <text evidence="2">The sequence shown here is derived from an EMBL/GenBank/DDBJ whole genome shotgun (WGS) entry which is preliminary data.</text>
</comment>
<dbReference type="Pfam" id="PF11716">
    <property type="entry name" value="MDMPI_N"/>
    <property type="match status" value="1"/>
</dbReference>
<dbReference type="RefSeq" id="WP_027941331.1">
    <property type="nucleotide sequence ID" value="NZ_BSTI01000026.1"/>
</dbReference>
<dbReference type="InterPro" id="IPR024344">
    <property type="entry name" value="MDMPI_metal-binding"/>
</dbReference>
<accession>A0A9W6RB64</accession>
<dbReference type="InterPro" id="IPR034660">
    <property type="entry name" value="DinB/YfiT-like"/>
</dbReference>
<dbReference type="Gene3D" id="1.20.120.450">
    <property type="entry name" value="dinb family like domain"/>
    <property type="match status" value="1"/>
</dbReference>
<dbReference type="EMBL" id="BSTI01000026">
    <property type="protein sequence ID" value="GLY70750.1"/>
    <property type="molecule type" value="Genomic_DNA"/>
</dbReference>
<evidence type="ECO:0000259" key="1">
    <source>
        <dbReference type="Pfam" id="PF11716"/>
    </source>
</evidence>
<dbReference type="InterPro" id="IPR017520">
    <property type="entry name" value="CHP03086"/>
</dbReference>
<keyword evidence="3" id="KW-1185">Reference proteome</keyword>
<dbReference type="SUPFAM" id="SSF109854">
    <property type="entry name" value="DinB/YfiT-like putative metalloenzymes"/>
    <property type="match status" value="1"/>
</dbReference>
<dbReference type="AlphaFoldDB" id="A0A9W6RB64"/>
<protein>
    <submittedName>
        <fullName evidence="2">TIGR03086 family protein</fullName>
    </submittedName>
</protein>
<gene>
    <name evidence="2" type="ORF">Atai01_73690</name>
</gene>
<dbReference type="GO" id="GO:0046872">
    <property type="term" value="F:metal ion binding"/>
    <property type="evidence" value="ECO:0007669"/>
    <property type="project" value="InterPro"/>
</dbReference>
<feature type="domain" description="Mycothiol-dependent maleylpyruvate isomerase metal-binding" evidence="1">
    <location>
        <begin position="7"/>
        <end position="131"/>
    </location>
</feature>
<dbReference type="InterPro" id="IPR017517">
    <property type="entry name" value="Maleyloyr_isom"/>
</dbReference>
<evidence type="ECO:0000313" key="3">
    <source>
        <dbReference type="Proteomes" id="UP001165136"/>
    </source>
</evidence>
<dbReference type="NCBIfam" id="TIGR03086">
    <property type="entry name" value="TIGR03086 family metal-binding protein"/>
    <property type="match status" value="1"/>
</dbReference>
<proteinExistence type="predicted"/>
<dbReference type="Proteomes" id="UP001165136">
    <property type="component" value="Unassembled WGS sequence"/>
</dbReference>
<sequence>MSNAKLLARAATSLREIIRNIKPEQLGAQTPCTEYDVRKLVNHLLYWVPSLEGAARKETVHPPAQAESELDLTTGDWAAALEAGVERTATAWSEPDAWEGVTHMGGPTELPASLVGGMIVGEWVVHGWDLARATGQHLKVDEDLLEYALEELAKTAEQGREMGMFAPEVAVPPSSPALDRLLALTGRDPAWAPHPA</sequence>
<organism evidence="2 3">
    <name type="scientific">Amycolatopsis taiwanensis</name>
    <dbReference type="NCBI Taxonomy" id="342230"/>
    <lineage>
        <taxon>Bacteria</taxon>
        <taxon>Bacillati</taxon>
        <taxon>Actinomycetota</taxon>
        <taxon>Actinomycetes</taxon>
        <taxon>Pseudonocardiales</taxon>
        <taxon>Pseudonocardiaceae</taxon>
        <taxon>Amycolatopsis</taxon>
    </lineage>
</organism>